<feature type="compositionally biased region" description="Basic and acidic residues" evidence="1">
    <location>
        <begin position="225"/>
        <end position="248"/>
    </location>
</feature>
<sequence>MDPIQAAINDIESLQPGESFSYSQMARKHHVVRSTLSRRHQGITQSRAVVNNNRQNINQQQEKEVLRDQSIRRNTSVLSASDWRKFERLLCSAVKGLATEESYKLSQTLHSISIQNQLLEHENKCLREALATQKRSSNVQRAHDRQHERDIEEQQIQLQKSEQAEARRASKKLKERLLQERRIARAAARDARAKQRADEAADRRLKQQARKAQRQLQNRIKLSKKSNEKVLKPSSRSIEKTQAQREAVDVDEASSVASASQSRRGRIIKKPSRYRSSE</sequence>
<feature type="compositionally biased region" description="Basic residues" evidence="1">
    <location>
        <begin position="263"/>
        <end position="278"/>
    </location>
</feature>
<feature type="region of interest" description="Disordered" evidence="1">
    <location>
        <begin position="188"/>
        <end position="278"/>
    </location>
</feature>
<reference evidence="2 3" key="1">
    <citation type="submission" date="2016-05" db="EMBL/GenBank/DDBJ databases">
        <title>Comparative analysis of secretome profiles of manganese(II)-oxidizing ascomycete fungi.</title>
        <authorList>
            <consortium name="DOE Joint Genome Institute"/>
            <person name="Zeiner C.A."/>
            <person name="Purvine S.O."/>
            <person name="Zink E.M."/>
            <person name="Wu S."/>
            <person name="Pasa-Tolic L."/>
            <person name="Chaput D.L."/>
            <person name="Haridas S."/>
            <person name="Grigoriev I.V."/>
            <person name="Santelli C.M."/>
            <person name="Hansel C.M."/>
        </authorList>
    </citation>
    <scope>NUCLEOTIDE SEQUENCE [LARGE SCALE GENOMIC DNA]</scope>
    <source>
        <strain evidence="2 3">AP3s5-JAC2a</strain>
    </source>
</reference>
<feature type="compositionally biased region" description="Basic and acidic residues" evidence="1">
    <location>
        <begin position="188"/>
        <end position="205"/>
    </location>
</feature>
<organism evidence="2 3">
    <name type="scientific">Paraphaeosphaeria sporulosa</name>
    <dbReference type="NCBI Taxonomy" id="1460663"/>
    <lineage>
        <taxon>Eukaryota</taxon>
        <taxon>Fungi</taxon>
        <taxon>Dikarya</taxon>
        <taxon>Ascomycota</taxon>
        <taxon>Pezizomycotina</taxon>
        <taxon>Dothideomycetes</taxon>
        <taxon>Pleosporomycetidae</taxon>
        <taxon>Pleosporales</taxon>
        <taxon>Massarineae</taxon>
        <taxon>Didymosphaeriaceae</taxon>
        <taxon>Paraphaeosphaeria</taxon>
    </lineage>
</organism>
<gene>
    <name evidence="2" type="ORF">CC84DRAFT_1205492</name>
</gene>
<evidence type="ECO:0008006" key="4">
    <source>
        <dbReference type="Google" id="ProtNLM"/>
    </source>
</evidence>
<dbReference type="AlphaFoldDB" id="A0A177CDS3"/>
<protein>
    <recommendedName>
        <fullName evidence="4">HTH psq-type domain-containing protein</fullName>
    </recommendedName>
</protein>
<keyword evidence="3" id="KW-1185">Reference proteome</keyword>
<evidence type="ECO:0000313" key="2">
    <source>
        <dbReference type="EMBL" id="OAG05784.1"/>
    </source>
</evidence>
<evidence type="ECO:0000313" key="3">
    <source>
        <dbReference type="Proteomes" id="UP000077069"/>
    </source>
</evidence>
<evidence type="ECO:0000256" key="1">
    <source>
        <dbReference type="SAM" id="MobiDB-lite"/>
    </source>
</evidence>
<dbReference type="InParanoid" id="A0A177CDS3"/>
<dbReference type="EMBL" id="KV441552">
    <property type="protein sequence ID" value="OAG05784.1"/>
    <property type="molecule type" value="Genomic_DNA"/>
</dbReference>
<name>A0A177CDS3_9PLEO</name>
<dbReference type="GeneID" id="28765461"/>
<dbReference type="Proteomes" id="UP000077069">
    <property type="component" value="Unassembled WGS sequence"/>
</dbReference>
<dbReference type="RefSeq" id="XP_018036149.1">
    <property type="nucleotide sequence ID" value="XM_018181975.1"/>
</dbReference>
<proteinExistence type="predicted"/>
<accession>A0A177CDS3</accession>
<dbReference type="OrthoDB" id="3942738at2759"/>